<organism evidence="2 3">
    <name type="scientific">Nonomuraea longicatena</name>
    <dbReference type="NCBI Taxonomy" id="83682"/>
    <lineage>
        <taxon>Bacteria</taxon>
        <taxon>Bacillati</taxon>
        <taxon>Actinomycetota</taxon>
        <taxon>Actinomycetes</taxon>
        <taxon>Streptosporangiales</taxon>
        <taxon>Streptosporangiaceae</taxon>
        <taxon>Nonomuraea</taxon>
    </lineage>
</organism>
<evidence type="ECO:0000313" key="3">
    <source>
        <dbReference type="Proteomes" id="UP001501578"/>
    </source>
</evidence>
<feature type="transmembrane region" description="Helical" evidence="1">
    <location>
        <begin position="46"/>
        <end position="66"/>
    </location>
</feature>
<reference evidence="2 3" key="1">
    <citation type="journal article" date="2019" name="Int. J. Syst. Evol. Microbiol.">
        <title>The Global Catalogue of Microorganisms (GCM) 10K type strain sequencing project: providing services to taxonomists for standard genome sequencing and annotation.</title>
        <authorList>
            <consortium name="The Broad Institute Genomics Platform"/>
            <consortium name="The Broad Institute Genome Sequencing Center for Infectious Disease"/>
            <person name="Wu L."/>
            <person name="Ma J."/>
        </authorList>
    </citation>
    <scope>NUCLEOTIDE SEQUENCE [LARGE SCALE GENOMIC DNA]</scope>
    <source>
        <strain evidence="2 3">JCM 11136</strain>
    </source>
</reference>
<evidence type="ECO:0008006" key="4">
    <source>
        <dbReference type="Google" id="ProtNLM"/>
    </source>
</evidence>
<comment type="caution">
    <text evidence="2">The sequence shown here is derived from an EMBL/GenBank/DDBJ whole genome shotgun (WGS) entry which is preliminary data.</text>
</comment>
<name>A0ABN1R4U0_9ACTN</name>
<protein>
    <recommendedName>
        <fullName evidence="4">Integral membrane protein</fullName>
    </recommendedName>
</protein>
<proteinExistence type="predicted"/>
<dbReference type="Proteomes" id="UP001501578">
    <property type="component" value="Unassembled WGS sequence"/>
</dbReference>
<keyword evidence="1" id="KW-0472">Membrane</keyword>
<evidence type="ECO:0000313" key="2">
    <source>
        <dbReference type="EMBL" id="GAA0951892.1"/>
    </source>
</evidence>
<accession>A0ABN1R4U0</accession>
<keyword evidence="1" id="KW-1133">Transmembrane helix</keyword>
<evidence type="ECO:0000256" key="1">
    <source>
        <dbReference type="SAM" id="Phobius"/>
    </source>
</evidence>
<keyword evidence="1" id="KW-0812">Transmembrane</keyword>
<feature type="transmembrane region" description="Helical" evidence="1">
    <location>
        <begin position="18"/>
        <end position="40"/>
    </location>
</feature>
<sequence>MQVLRTIVPRRESRNNGYVVRGVSSVLIFLAGIIGFLSAFNGTESFAPLAIVLAIVGIGGRIEAAVRLRP</sequence>
<keyword evidence="3" id="KW-1185">Reference proteome</keyword>
<dbReference type="EMBL" id="BAAAHQ010000052">
    <property type="protein sequence ID" value="GAA0951892.1"/>
    <property type="molecule type" value="Genomic_DNA"/>
</dbReference>
<gene>
    <name evidence="2" type="ORF">GCM10009560_73100</name>
</gene>